<proteinExistence type="predicted"/>
<keyword evidence="2" id="KW-1185">Reference proteome</keyword>
<gene>
    <name evidence="1" type="ORF">AVEN_225325_1</name>
</gene>
<dbReference type="EMBL" id="BGPR01000022">
    <property type="protein sequence ID" value="GBL80671.1"/>
    <property type="molecule type" value="Genomic_DNA"/>
</dbReference>
<sequence>MYVVTVSIEDLIANCWVMVVYDLGEEFSGQFLYTVFIVFDLKVLMDDIITDITGVICDNSKYFALKNFYFLSVGFGSEVPNLSCVDEDGSNELFVECDFVVER</sequence>
<evidence type="ECO:0000313" key="2">
    <source>
        <dbReference type="Proteomes" id="UP000499080"/>
    </source>
</evidence>
<protein>
    <submittedName>
        <fullName evidence="1">Uncharacterized protein</fullName>
    </submittedName>
</protein>
<dbReference type="AlphaFoldDB" id="A0A4Y2AL91"/>
<organism evidence="1 2">
    <name type="scientific">Araneus ventricosus</name>
    <name type="common">Orbweaver spider</name>
    <name type="synonym">Epeira ventricosa</name>
    <dbReference type="NCBI Taxonomy" id="182803"/>
    <lineage>
        <taxon>Eukaryota</taxon>
        <taxon>Metazoa</taxon>
        <taxon>Ecdysozoa</taxon>
        <taxon>Arthropoda</taxon>
        <taxon>Chelicerata</taxon>
        <taxon>Arachnida</taxon>
        <taxon>Araneae</taxon>
        <taxon>Araneomorphae</taxon>
        <taxon>Entelegynae</taxon>
        <taxon>Araneoidea</taxon>
        <taxon>Araneidae</taxon>
        <taxon>Araneus</taxon>
    </lineage>
</organism>
<accession>A0A4Y2AL91</accession>
<reference evidence="1 2" key="1">
    <citation type="journal article" date="2019" name="Sci. Rep.">
        <title>Orb-weaving spider Araneus ventricosus genome elucidates the spidroin gene catalogue.</title>
        <authorList>
            <person name="Kono N."/>
            <person name="Nakamura H."/>
            <person name="Ohtoshi R."/>
            <person name="Moran D.A.P."/>
            <person name="Shinohara A."/>
            <person name="Yoshida Y."/>
            <person name="Fujiwara M."/>
            <person name="Mori M."/>
            <person name="Tomita M."/>
            <person name="Arakawa K."/>
        </authorList>
    </citation>
    <scope>NUCLEOTIDE SEQUENCE [LARGE SCALE GENOMIC DNA]</scope>
</reference>
<name>A0A4Y2AL91_ARAVE</name>
<evidence type="ECO:0000313" key="1">
    <source>
        <dbReference type="EMBL" id="GBL80671.1"/>
    </source>
</evidence>
<comment type="caution">
    <text evidence="1">The sequence shown here is derived from an EMBL/GenBank/DDBJ whole genome shotgun (WGS) entry which is preliminary data.</text>
</comment>
<dbReference type="Proteomes" id="UP000499080">
    <property type="component" value="Unassembled WGS sequence"/>
</dbReference>